<dbReference type="InterPro" id="IPR052385">
    <property type="entry name" value="Obscurin/Obscurin-like_Reg"/>
</dbReference>
<dbReference type="STRING" id="409849.ENSPMGP00000015607"/>
<dbReference type="FunFam" id="2.60.40.10:FF:000707">
    <property type="entry name" value="Obscurin, cytoskeletal calmodulin and titin-interacting RhoGEF"/>
    <property type="match status" value="2"/>
</dbReference>
<evidence type="ECO:0000313" key="6">
    <source>
        <dbReference type="Ensembl" id="ENSPMGP00000015607.1"/>
    </source>
</evidence>
<evidence type="ECO:0000259" key="5">
    <source>
        <dbReference type="PROSITE" id="PS50835"/>
    </source>
</evidence>
<dbReference type="AlphaFoldDB" id="A0A3B4AEV1"/>
<reference evidence="6" key="1">
    <citation type="submission" date="2025-08" db="UniProtKB">
        <authorList>
            <consortium name="Ensembl"/>
        </authorList>
    </citation>
    <scope>IDENTIFICATION</scope>
</reference>
<evidence type="ECO:0000256" key="3">
    <source>
        <dbReference type="ARBA" id="ARBA00022553"/>
    </source>
</evidence>
<dbReference type="Proteomes" id="UP000261520">
    <property type="component" value="Unplaced"/>
</dbReference>
<organism evidence="6 7">
    <name type="scientific">Periophthalmus magnuspinnatus</name>
    <dbReference type="NCBI Taxonomy" id="409849"/>
    <lineage>
        <taxon>Eukaryota</taxon>
        <taxon>Metazoa</taxon>
        <taxon>Chordata</taxon>
        <taxon>Craniata</taxon>
        <taxon>Vertebrata</taxon>
        <taxon>Euteleostomi</taxon>
        <taxon>Actinopterygii</taxon>
        <taxon>Neopterygii</taxon>
        <taxon>Teleostei</taxon>
        <taxon>Neoteleostei</taxon>
        <taxon>Acanthomorphata</taxon>
        <taxon>Gobiaria</taxon>
        <taxon>Gobiiformes</taxon>
        <taxon>Gobioidei</taxon>
        <taxon>Gobiidae</taxon>
        <taxon>Oxudercinae</taxon>
        <taxon>Periophthalmus</taxon>
    </lineage>
</organism>
<sequence length="235" mass="25951">MTQDGRCAVLEIKDVTPEDKGNYTCQVGNTETTATVSVKGLLLYTQSHFTCINVYKLISSLENVKAEEESHVTLGCELSKSVASVQWRKNQQPLRANKKYEIKQDGCLLQLVIKDLKPEDSGSYSCHTGGAETVFTYTQSVFTELPLVFNVQLHDVVAKSDSTASLSCELSKPGISVQWKKNRQPLRANKKYDIKQNGLNHQLLIKDLKPEDSGSYTCQAGSAETTATLSVKGRN</sequence>
<evidence type="ECO:0000256" key="4">
    <source>
        <dbReference type="ARBA" id="ARBA00023157"/>
    </source>
</evidence>
<evidence type="ECO:0000313" key="7">
    <source>
        <dbReference type="Proteomes" id="UP000261520"/>
    </source>
</evidence>
<name>A0A3B4AEV1_9GOBI</name>
<dbReference type="GO" id="GO:0005737">
    <property type="term" value="C:cytoplasm"/>
    <property type="evidence" value="ECO:0007669"/>
    <property type="project" value="UniProtKB-SubCell"/>
</dbReference>
<dbReference type="InterPro" id="IPR003599">
    <property type="entry name" value="Ig_sub"/>
</dbReference>
<dbReference type="PANTHER" id="PTHR35971:SF5">
    <property type="entry name" value="OBSCURIN LIKE CYTOSKELETAL ADAPTOR 1"/>
    <property type="match status" value="1"/>
</dbReference>
<evidence type="ECO:0000256" key="1">
    <source>
        <dbReference type="ARBA" id="ARBA00004496"/>
    </source>
</evidence>
<dbReference type="SMART" id="SM00409">
    <property type="entry name" value="IG"/>
    <property type="match status" value="3"/>
</dbReference>
<keyword evidence="3" id="KW-0597">Phosphoprotein</keyword>
<dbReference type="InterPro" id="IPR003598">
    <property type="entry name" value="Ig_sub2"/>
</dbReference>
<keyword evidence="7" id="KW-1185">Reference proteome</keyword>
<dbReference type="InterPro" id="IPR036179">
    <property type="entry name" value="Ig-like_dom_sf"/>
</dbReference>
<dbReference type="Pfam" id="PF07679">
    <property type="entry name" value="I-set"/>
    <property type="match status" value="2"/>
</dbReference>
<dbReference type="PROSITE" id="PS50835">
    <property type="entry name" value="IG_LIKE"/>
    <property type="match status" value="3"/>
</dbReference>
<dbReference type="SUPFAM" id="SSF48726">
    <property type="entry name" value="Immunoglobulin"/>
    <property type="match status" value="3"/>
</dbReference>
<keyword evidence="4" id="KW-1015">Disulfide bond</keyword>
<feature type="domain" description="Ig-like" evidence="5">
    <location>
        <begin position="52"/>
        <end position="142"/>
    </location>
</feature>
<accession>A0A3B4AEV1</accession>
<dbReference type="SMART" id="SM00408">
    <property type="entry name" value="IGc2"/>
    <property type="match status" value="2"/>
</dbReference>
<protein>
    <recommendedName>
        <fullName evidence="5">Ig-like domain-containing protein</fullName>
    </recommendedName>
</protein>
<dbReference type="InterPro" id="IPR013783">
    <property type="entry name" value="Ig-like_fold"/>
</dbReference>
<keyword evidence="2" id="KW-0963">Cytoplasm</keyword>
<comment type="subcellular location">
    <subcellularLocation>
        <location evidence="1">Cytoplasm</location>
    </subcellularLocation>
</comment>
<feature type="domain" description="Ig-like" evidence="5">
    <location>
        <begin position="146"/>
        <end position="230"/>
    </location>
</feature>
<dbReference type="CDD" id="cd00096">
    <property type="entry name" value="Ig"/>
    <property type="match status" value="1"/>
</dbReference>
<dbReference type="InterPro" id="IPR013098">
    <property type="entry name" value="Ig_I-set"/>
</dbReference>
<evidence type="ECO:0000256" key="2">
    <source>
        <dbReference type="ARBA" id="ARBA00022490"/>
    </source>
</evidence>
<reference evidence="6" key="2">
    <citation type="submission" date="2025-09" db="UniProtKB">
        <authorList>
            <consortium name="Ensembl"/>
        </authorList>
    </citation>
    <scope>IDENTIFICATION</scope>
</reference>
<dbReference type="Ensembl" id="ENSPMGT00000016652.1">
    <property type="protein sequence ID" value="ENSPMGP00000015607.1"/>
    <property type="gene ID" value="ENSPMGG00000012799.1"/>
</dbReference>
<feature type="domain" description="Ig-like" evidence="5">
    <location>
        <begin position="1"/>
        <end position="37"/>
    </location>
</feature>
<dbReference type="Gene3D" id="2.60.40.10">
    <property type="entry name" value="Immunoglobulins"/>
    <property type="match status" value="3"/>
</dbReference>
<dbReference type="PANTHER" id="PTHR35971">
    <property type="entry name" value="SI:DKEY-31G6.6"/>
    <property type="match status" value="1"/>
</dbReference>
<dbReference type="InterPro" id="IPR007110">
    <property type="entry name" value="Ig-like_dom"/>
</dbReference>
<proteinExistence type="predicted"/>